<name>A0A977R6F1_9TREM</name>
<evidence type="ECO:0000313" key="2">
    <source>
        <dbReference type="EMBL" id="UXL86274.1"/>
    </source>
</evidence>
<evidence type="ECO:0000256" key="1">
    <source>
        <dbReference type="SAM" id="Phobius"/>
    </source>
</evidence>
<feature type="transmembrane region" description="Helical" evidence="1">
    <location>
        <begin position="48"/>
        <end position="73"/>
    </location>
</feature>
<dbReference type="EMBL" id="OL961441">
    <property type="protein sequence ID" value="UXL86274.1"/>
    <property type="molecule type" value="Genomic_DNA"/>
</dbReference>
<dbReference type="AlphaFoldDB" id="A0A977R6F1"/>
<organism evidence="2">
    <name type="scientific">Diplodiscus mehrai</name>
    <dbReference type="NCBI Taxonomy" id="1895468"/>
    <lineage>
        <taxon>Eukaryota</taxon>
        <taxon>Metazoa</taxon>
        <taxon>Spiralia</taxon>
        <taxon>Lophotrochozoa</taxon>
        <taxon>Platyhelminthes</taxon>
        <taxon>Trematoda</taxon>
        <taxon>Digenea</taxon>
        <taxon>Plagiorchiida</taxon>
        <taxon>Pronocephalata</taxon>
        <taxon>Paramphistomoidea</taxon>
        <taxon>Diplodiscidae</taxon>
        <taxon>Diplodiscus</taxon>
    </lineage>
</organism>
<keyword evidence="2" id="KW-0496">Mitochondrion</keyword>
<proteinExistence type="predicted"/>
<keyword evidence="1" id="KW-1133">Transmembrane helix</keyword>
<gene>
    <name evidence="2" type="primary">nad6</name>
</gene>
<feature type="transmembrane region" description="Helical" evidence="1">
    <location>
        <begin position="122"/>
        <end position="143"/>
    </location>
</feature>
<geneLocation type="mitochondrion" evidence="2"/>
<reference evidence="2" key="1">
    <citation type="journal article" date="2022" name="Int J Parasitol Parasites Wildl">
        <title>Characterization of the complete mitochondrial genomes of Diplodiscus japonicus and Diplodiscus mehari (Trematoda: Diplodiscidae): Comparison with the members of the superfamily Paramphistomoidea and phylogenetic implication.</title>
        <authorList>
            <person name="An Q."/>
            <person name="Qiu Y.Y."/>
            <person name="Lou Y."/>
            <person name="Jiang Y."/>
            <person name="Qiu H.Y."/>
            <person name="Zhang Z.H."/>
            <person name="Li B."/>
            <person name="Zhang A.H."/>
            <person name="Wei W."/>
            <person name="Chen Y.Y."/>
            <person name="Gao J.F."/>
            <person name="Wang C.R."/>
        </authorList>
    </citation>
    <scope>NUCLEOTIDE SEQUENCE</scope>
</reference>
<feature type="transmembrane region" description="Helical" evidence="1">
    <location>
        <begin position="85"/>
        <end position="110"/>
    </location>
</feature>
<keyword evidence="1" id="KW-0472">Membrane</keyword>
<sequence>MLSAVGFLSLYFSSLVMFSFVSHPVVYCVLLMLSALGVSGYVYSVIGFSWYLVLFCLVYVGGVYVLFVFVSVYSPNPSPAVSMSWLLFFSSFFFFFGLFSFSMACFPAFVEASHYLCCFFEGFSYCVYCLILMIGFVGVSVVVSSKDAFFR</sequence>
<accession>A0A977R6F1</accession>
<protein>
    <submittedName>
        <fullName evidence="2">NADH dehydrogenase subunit 6</fullName>
    </submittedName>
</protein>
<keyword evidence="1" id="KW-0812">Transmembrane</keyword>